<dbReference type="AlphaFoldDB" id="A0A5C6U9E0"/>
<comment type="caution">
    <text evidence="2">The sequence shown here is derived from an EMBL/GenBank/DDBJ whole genome shotgun (WGS) entry which is preliminary data.</text>
</comment>
<dbReference type="Proteomes" id="UP000321129">
    <property type="component" value="Unassembled WGS sequence"/>
</dbReference>
<evidence type="ECO:0000256" key="1">
    <source>
        <dbReference type="SAM" id="MobiDB-lite"/>
    </source>
</evidence>
<sequence>MTDTTQSKDTQLIEEKRMADMAVAPGEPATRREKGEAPTRADDDGMAQTPKDELKDADRDEENLEEGIEDSMDASDPPSSTQP</sequence>
<evidence type="ECO:0000313" key="3">
    <source>
        <dbReference type="Proteomes" id="UP000321129"/>
    </source>
</evidence>
<feature type="compositionally biased region" description="Basic and acidic residues" evidence="1">
    <location>
        <begin position="29"/>
        <end position="43"/>
    </location>
</feature>
<dbReference type="OrthoDB" id="7584768at2"/>
<gene>
    <name evidence="2" type="ORF">FSZ31_10635</name>
</gene>
<reference evidence="2 3" key="1">
    <citation type="submission" date="2019-08" db="EMBL/GenBank/DDBJ databases">
        <title>Sphingorhabdus soil sp. nov., isolated from arctic soil.</title>
        <authorList>
            <person name="Liu Y."/>
        </authorList>
    </citation>
    <scope>NUCLEOTIDE SEQUENCE [LARGE SCALE GENOMIC DNA]</scope>
    <source>
        <strain evidence="2 3">D-2Q-5-6</strain>
    </source>
</reference>
<name>A0A5C6U9E0_9SPHN</name>
<accession>A0A5C6U9E0</accession>
<evidence type="ECO:0000313" key="2">
    <source>
        <dbReference type="EMBL" id="TXC68148.1"/>
    </source>
</evidence>
<feature type="compositionally biased region" description="Acidic residues" evidence="1">
    <location>
        <begin position="59"/>
        <end position="73"/>
    </location>
</feature>
<dbReference type="EMBL" id="VOPY01000003">
    <property type="protein sequence ID" value="TXC68148.1"/>
    <property type="molecule type" value="Genomic_DNA"/>
</dbReference>
<feature type="region of interest" description="Disordered" evidence="1">
    <location>
        <begin position="1"/>
        <end position="83"/>
    </location>
</feature>
<dbReference type="RefSeq" id="WP_147123368.1">
    <property type="nucleotide sequence ID" value="NZ_VOPY01000003.1"/>
</dbReference>
<keyword evidence="3" id="KW-1185">Reference proteome</keyword>
<organism evidence="2 3">
    <name type="scientific">Flavisphingopyxis soli</name>
    <dbReference type="NCBI Taxonomy" id="2601267"/>
    <lineage>
        <taxon>Bacteria</taxon>
        <taxon>Pseudomonadati</taxon>
        <taxon>Pseudomonadota</taxon>
        <taxon>Alphaproteobacteria</taxon>
        <taxon>Sphingomonadales</taxon>
        <taxon>Sphingopyxidaceae</taxon>
        <taxon>Flavisphingopyxis</taxon>
    </lineage>
</organism>
<protein>
    <submittedName>
        <fullName evidence="2">Uncharacterized protein</fullName>
    </submittedName>
</protein>
<proteinExistence type="predicted"/>
<feature type="compositionally biased region" description="Polar residues" evidence="1">
    <location>
        <begin position="1"/>
        <end position="10"/>
    </location>
</feature>